<dbReference type="Proteomes" id="UP001500909">
    <property type="component" value="Unassembled WGS sequence"/>
</dbReference>
<protein>
    <submittedName>
        <fullName evidence="2">Uncharacterized protein</fullName>
    </submittedName>
</protein>
<keyword evidence="3" id="KW-1185">Reference proteome</keyword>
<evidence type="ECO:0000256" key="1">
    <source>
        <dbReference type="SAM" id="MobiDB-lite"/>
    </source>
</evidence>
<dbReference type="EMBL" id="BAAABY010000003">
    <property type="protein sequence ID" value="GAA0443553.1"/>
    <property type="molecule type" value="Genomic_DNA"/>
</dbReference>
<name>A0ABP3J661_9ACTN</name>
<feature type="compositionally biased region" description="Low complexity" evidence="1">
    <location>
        <begin position="37"/>
        <end position="49"/>
    </location>
</feature>
<evidence type="ECO:0000313" key="3">
    <source>
        <dbReference type="Proteomes" id="UP001500909"/>
    </source>
</evidence>
<comment type="caution">
    <text evidence="2">The sequence shown here is derived from an EMBL/GenBank/DDBJ whole genome shotgun (WGS) entry which is preliminary data.</text>
</comment>
<feature type="region of interest" description="Disordered" evidence="1">
    <location>
        <begin position="1"/>
        <end position="59"/>
    </location>
</feature>
<sequence length="59" mass="6171">MSYVTTSSRQMLPPRRMPHSPSTSANAHGAATIRTQGAAPARGRSAAGRTFNAVPMTDS</sequence>
<organism evidence="2 3">
    <name type="scientific">Streptomyces olivaceiscleroticus</name>
    <dbReference type="NCBI Taxonomy" id="68245"/>
    <lineage>
        <taxon>Bacteria</taxon>
        <taxon>Bacillati</taxon>
        <taxon>Actinomycetota</taxon>
        <taxon>Actinomycetes</taxon>
        <taxon>Kitasatosporales</taxon>
        <taxon>Streptomycetaceae</taxon>
        <taxon>Streptomyces</taxon>
    </lineage>
</organism>
<accession>A0ABP3J661</accession>
<gene>
    <name evidence="2" type="ORF">GCM10010361_04360</name>
</gene>
<evidence type="ECO:0000313" key="2">
    <source>
        <dbReference type="EMBL" id="GAA0443553.1"/>
    </source>
</evidence>
<reference evidence="3" key="1">
    <citation type="journal article" date="2019" name="Int. J. Syst. Evol. Microbiol.">
        <title>The Global Catalogue of Microorganisms (GCM) 10K type strain sequencing project: providing services to taxonomists for standard genome sequencing and annotation.</title>
        <authorList>
            <consortium name="The Broad Institute Genomics Platform"/>
            <consortium name="The Broad Institute Genome Sequencing Center for Infectious Disease"/>
            <person name="Wu L."/>
            <person name="Ma J."/>
        </authorList>
    </citation>
    <scope>NUCLEOTIDE SEQUENCE [LARGE SCALE GENOMIC DNA]</scope>
    <source>
        <strain evidence="3">JCM 4805</strain>
    </source>
</reference>
<proteinExistence type="predicted"/>
<feature type="compositionally biased region" description="Polar residues" evidence="1">
    <location>
        <begin position="1"/>
        <end position="10"/>
    </location>
</feature>